<dbReference type="OrthoDB" id="1806890at2"/>
<evidence type="ECO:0000313" key="3">
    <source>
        <dbReference type="Proteomes" id="UP000256329"/>
    </source>
</evidence>
<feature type="transmembrane region" description="Helical" evidence="1">
    <location>
        <begin position="51"/>
        <end position="68"/>
    </location>
</feature>
<keyword evidence="1" id="KW-0812">Transmembrane</keyword>
<proteinExistence type="predicted"/>
<protein>
    <submittedName>
        <fullName evidence="2">Uncharacterized protein</fullName>
    </submittedName>
</protein>
<evidence type="ECO:0000313" key="2">
    <source>
        <dbReference type="EMBL" id="RDV81178.1"/>
    </source>
</evidence>
<name>A0A3D8P2W4_9THEO</name>
<comment type="caution">
    <text evidence="2">The sequence shown here is derived from an EMBL/GenBank/DDBJ whole genome shotgun (WGS) entry which is preliminary data.</text>
</comment>
<dbReference type="AlphaFoldDB" id="A0A3D8P2W4"/>
<sequence>MRRPRKGSLAEKMLRLLEDAYPAGVPTRELAQRLYGDEEERGKVARLARSLRRLGFAVFGFGGVYYLGTETILEMAVVRYGRVGCGFYLGGLEALKNLAEKDPERARELLRLIKDQVNDLLRRMKV</sequence>
<dbReference type="RefSeq" id="WP_115793309.1">
    <property type="nucleotide sequence ID" value="NZ_QSLN01000023.1"/>
</dbReference>
<gene>
    <name evidence="2" type="ORF">DXX99_09815</name>
</gene>
<keyword evidence="3" id="KW-1185">Reference proteome</keyword>
<evidence type="ECO:0000256" key="1">
    <source>
        <dbReference type="SAM" id="Phobius"/>
    </source>
</evidence>
<dbReference type="EMBL" id="QSLN01000023">
    <property type="protein sequence ID" value="RDV81178.1"/>
    <property type="molecule type" value="Genomic_DNA"/>
</dbReference>
<keyword evidence="1" id="KW-0472">Membrane</keyword>
<organism evidence="2 3">
    <name type="scientific">Ammonifex thiophilus</name>
    <dbReference type="NCBI Taxonomy" id="444093"/>
    <lineage>
        <taxon>Bacteria</taxon>
        <taxon>Bacillati</taxon>
        <taxon>Bacillota</taxon>
        <taxon>Clostridia</taxon>
        <taxon>Thermoanaerobacterales</taxon>
        <taxon>Thermoanaerobacteraceae</taxon>
        <taxon>Ammonifex</taxon>
    </lineage>
</organism>
<accession>A0A3D8P2W4</accession>
<reference evidence="2 3" key="1">
    <citation type="submission" date="2018-08" db="EMBL/GenBank/DDBJ databases">
        <title>Form III RuBisCO-mediated autotrophy in Thermodesulfobium bacteria.</title>
        <authorList>
            <person name="Toshchakov S.V."/>
            <person name="Kublanov I.V."/>
            <person name="Frolov E."/>
            <person name="Bonch-Osmolovskaya E.A."/>
            <person name="Tourova T.P."/>
            <person name="Chernych N.A."/>
            <person name="Lebedinsky A.V."/>
        </authorList>
    </citation>
    <scope>NUCLEOTIDE SEQUENCE [LARGE SCALE GENOMIC DNA]</scope>
    <source>
        <strain evidence="2 3">SR</strain>
    </source>
</reference>
<dbReference type="Proteomes" id="UP000256329">
    <property type="component" value="Unassembled WGS sequence"/>
</dbReference>
<keyword evidence="1" id="KW-1133">Transmembrane helix</keyword>